<evidence type="ECO:0000313" key="1">
    <source>
        <dbReference type="EMBL" id="KAK0738973.1"/>
    </source>
</evidence>
<dbReference type="EMBL" id="JAUKUD010000007">
    <property type="protein sequence ID" value="KAK0738973.1"/>
    <property type="molecule type" value="Genomic_DNA"/>
</dbReference>
<dbReference type="GO" id="GO:0005886">
    <property type="term" value="C:plasma membrane"/>
    <property type="evidence" value="ECO:0007669"/>
    <property type="project" value="TreeGrafter"/>
</dbReference>
<dbReference type="Gene3D" id="1.50.10.10">
    <property type="match status" value="1"/>
</dbReference>
<dbReference type="Proteomes" id="UP001172155">
    <property type="component" value="Unassembled WGS sequence"/>
</dbReference>
<dbReference type="GO" id="GO:0005975">
    <property type="term" value="P:carbohydrate metabolic process"/>
    <property type="evidence" value="ECO:0007669"/>
    <property type="project" value="InterPro"/>
</dbReference>
<dbReference type="PANTHER" id="PTHR12736">
    <property type="entry name" value="LANC-LIKE PROTEIN"/>
    <property type="match status" value="1"/>
</dbReference>
<organism evidence="1 2">
    <name type="scientific">Schizothecium vesticola</name>
    <dbReference type="NCBI Taxonomy" id="314040"/>
    <lineage>
        <taxon>Eukaryota</taxon>
        <taxon>Fungi</taxon>
        <taxon>Dikarya</taxon>
        <taxon>Ascomycota</taxon>
        <taxon>Pezizomycotina</taxon>
        <taxon>Sordariomycetes</taxon>
        <taxon>Sordariomycetidae</taxon>
        <taxon>Sordariales</taxon>
        <taxon>Schizotheciaceae</taxon>
        <taxon>Schizothecium</taxon>
    </lineage>
</organism>
<protein>
    <submittedName>
        <fullName evidence="1">Uncharacterized protein</fullName>
    </submittedName>
</protein>
<accession>A0AA40BRJ6</accession>
<comment type="caution">
    <text evidence="1">The sequence shown here is derived from an EMBL/GenBank/DDBJ whole genome shotgun (WGS) entry which is preliminary data.</text>
</comment>
<proteinExistence type="predicted"/>
<dbReference type="InterPro" id="IPR012341">
    <property type="entry name" value="6hp_glycosidase-like_sf"/>
</dbReference>
<gene>
    <name evidence="1" type="ORF">B0T18DRAFT_441489</name>
</gene>
<dbReference type="SUPFAM" id="SSF158745">
    <property type="entry name" value="LanC-like"/>
    <property type="match status" value="1"/>
</dbReference>
<sequence>MWQMESVLADVVEKAVKRPTGIGYLLLQVSSPRPDLVICDKAVLEWARVYMGGSRRYNLRLGCHGCGIIDERLAYEVVLAAVSKDMQHEREFNLCGRAGLLHLLRLVRHWVPESARMVNPIIAEVSNALMRPAPGWTWHSRRYLGAVHGDIGILLQLLRISPELEPQMKPDTDWNRKELVQLCHGALEFVVGLLSFCHHFPDLKNRIDAAGLLTKEPNLCHGIFGNAL</sequence>
<name>A0AA40BRJ6_9PEZI</name>
<evidence type="ECO:0000313" key="2">
    <source>
        <dbReference type="Proteomes" id="UP001172155"/>
    </source>
</evidence>
<keyword evidence="2" id="KW-1185">Reference proteome</keyword>
<dbReference type="AlphaFoldDB" id="A0AA40BRJ6"/>
<dbReference type="PANTHER" id="PTHR12736:SF7">
    <property type="entry name" value="LANC-LIKE PROTEIN 3"/>
    <property type="match status" value="1"/>
</dbReference>
<reference evidence="1" key="1">
    <citation type="submission" date="2023-06" db="EMBL/GenBank/DDBJ databases">
        <title>Genome-scale phylogeny and comparative genomics of the fungal order Sordariales.</title>
        <authorList>
            <consortium name="Lawrence Berkeley National Laboratory"/>
            <person name="Hensen N."/>
            <person name="Bonometti L."/>
            <person name="Westerberg I."/>
            <person name="Brannstrom I.O."/>
            <person name="Guillou S."/>
            <person name="Cros-Aarteil S."/>
            <person name="Calhoun S."/>
            <person name="Haridas S."/>
            <person name="Kuo A."/>
            <person name="Mondo S."/>
            <person name="Pangilinan J."/>
            <person name="Riley R."/>
            <person name="LaButti K."/>
            <person name="Andreopoulos B."/>
            <person name="Lipzen A."/>
            <person name="Chen C."/>
            <person name="Yanf M."/>
            <person name="Daum C."/>
            <person name="Ng V."/>
            <person name="Clum A."/>
            <person name="Steindorff A."/>
            <person name="Ohm R."/>
            <person name="Martin F."/>
            <person name="Silar P."/>
            <person name="Natvig D."/>
            <person name="Lalanne C."/>
            <person name="Gautier V."/>
            <person name="Ament-velasquez S.L."/>
            <person name="Kruys A."/>
            <person name="Hutchinson M.I."/>
            <person name="Powell A.J."/>
            <person name="Barry K."/>
            <person name="Miller A.N."/>
            <person name="Grigoriev I.V."/>
            <person name="Debuchy R."/>
            <person name="Gladieux P."/>
            <person name="Thoren M.H."/>
            <person name="Johannesson H."/>
        </authorList>
    </citation>
    <scope>NUCLEOTIDE SEQUENCE</scope>
    <source>
        <strain evidence="1">SMH3187-1</strain>
    </source>
</reference>